<dbReference type="Proteomes" id="UP000322983">
    <property type="component" value="Chromosome"/>
</dbReference>
<dbReference type="EMBL" id="AP018930">
    <property type="protein sequence ID" value="BBG26488.1"/>
    <property type="molecule type" value="Genomic_DNA"/>
</dbReference>
<dbReference type="RefSeq" id="WP_149528427.1">
    <property type="nucleotide sequence ID" value="NZ_AP018929.1"/>
</dbReference>
<keyword evidence="3" id="KW-1185">Reference proteome</keyword>
<gene>
    <name evidence="1" type="ORF">IC006_1025</name>
    <name evidence="2" type="ORF">IC007_0999</name>
</gene>
<reference evidence="4" key="1">
    <citation type="submission" date="2018-09" db="EMBL/GenBank/DDBJ databases">
        <title>Complete Genome Sequencing of Sulfolobus sp. JCM 16834.</title>
        <authorList>
            <person name="Kato S."/>
            <person name="Itoh T."/>
            <person name="Ohkuma M."/>
        </authorList>
    </citation>
    <scope>NUCLEOTIDE SEQUENCE [LARGE SCALE GENOMIC DNA]</scope>
    <source>
        <strain evidence="4">IC-007</strain>
    </source>
</reference>
<evidence type="ECO:0000313" key="3">
    <source>
        <dbReference type="Proteomes" id="UP000322983"/>
    </source>
</evidence>
<dbReference type="GeneID" id="41714792"/>
<protein>
    <submittedName>
        <fullName evidence="1">Uncharacterized protein</fullName>
    </submittedName>
</protein>
<accession>A0A510E351</accession>
<organism evidence="1 3">
    <name type="scientific">Sulfuracidifex tepidarius</name>
    <dbReference type="NCBI Taxonomy" id="1294262"/>
    <lineage>
        <taxon>Archaea</taxon>
        <taxon>Thermoproteota</taxon>
        <taxon>Thermoprotei</taxon>
        <taxon>Sulfolobales</taxon>
        <taxon>Sulfolobaceae</taxon>
        <taxon>Sulfuracidifex</taxon>
    </lineage>
</organism>
<sequence length="62" mass="6798">MSQLLPETVNFSVFPWVGRQNGSIIIGENATEPQNATHSLTSTSAMPIPFNSRLLHTTSTLR</sequence>
<dbReference type="AlphaFoldDB" id="A0A510DUA0"/>
<reference evidence="1 3" key="2">
    <citation type="journal article" date="2020" name="Int. J. Syst. Evol. Microbiol.">
        <title>Sulfuracidifex tepidarius gen. nov., sp. nov. and transfer of Sulfolobus metallicus Huber and Stetter 1992 to the genus Sulfuracidifex as Sulfuracidifex metallicus comb. nov.</title>
        <authorList>
            <person name="Itoh T."/>
            <person name="Miura T."/>
            <person name="Sakai H.D."/>
            <person name="Kato S."/>
            <person name="Ohkuma M."/>
            <person name="Takashina T."/>
        </authorList>
    </citation>
    <scope>NUCLEOTIDE SEQUENCE [LARGE SCALE GENOMIC DNA]</scope>
    <source>
        <strain evidence="1 3">IC-006</strain>
        <strain evidence="2">IC-007</strain>
    </source>
</reference>
<dbReference type="EMBL" id="AP018929">
    <property type="protein sequence ID" value="BBG23734.1"/>
    <property type="molecule type" value="Genomic_DNA"/>
</dbReference>
<name>A0A510DUA0_9CREN</name>
<proteinExistence type="predicted"/>
<evidence type="ECO:0000313" key="4">
    <source>
        <dbReference type="Proteomes" id="UP000325030"/>
    </source>
</evidence>
<evidence type="ECO:0000313" key="2">
    <source>
        <dbReference type="EMBL" id="BBG26488.1"/>
    </source>
</evidence>
<accession>A0A510DUA0</accession>
<dbReference type="Proteomes" id="UP000325030">
    <property type="component" value="Chromosome"/>
</dbReference>
<dbReference type="KEGG" id="step:IC006_1025"/>
<evidence type="ECO:0000313" key="1">
    <source>
        <dbReference type="EMBL" id="BBG23734.1"/>
    </source>
</evidence>